<dbReference type="Proteomes" id="UP000249645">
    <property type="component" value="Unassembled WGS sequence"/>
</dbReference>
<dbReference type="PROSITE" id="PS00194">
    <property type="entry name" value="THIOREDOXIN_1"/>
    <property type="match status" value="1"/>
</dbReference>
<dbReference type="AlphaFoldDB" id="A0A2W5EUT4"/>
<comment type="caution">
    <text evidence="3">The sequence shown here is derived from an EMBL/GenBank/DDBJ whole genome shotgun (WGS) entry which is preliminary data.</text>
</comment>
<keyword evidence="2" id="KW-0732">Signal</keyword>
<dbReference type="EMBL" id="QFOI01000254">
    <property type="protein sequence ID" value="PZP45694.1"/>
    <property type="molecule type" value="Genomic_DNA"/>
</dbReference>
<proteinExistence type="predicted"/>
<dbReference type="Gene3D" id="3.40.30.10">
    <property type="entry name" value="Glutaredoxin"/>
    <property type="match status" value="1"/>
</dbReference>
<feature type="signal peptide" evidence="2">
    <location>
        <begin position="1"/>
        <end position="22"/>
    </location>
</feature>
<evidence type="ECO:0008006" key="5">
    <source>
        <dbReference type="Google" id="ProtNLM"/>
    </source>
</evidence>
<dbReference type="SUPFAM" id="SSF52833">
    <property type="entry name" value="Thioredoxin-like"/>
    <property type="match status" value="1"/>
</dbReference>
<feature type="chain" id="PRO_5015986011" description="Thioredoxin family protein" evidence="2">
    <location>
        <begin position="23"/>
        <end position="185"/>
    </location>
</feature>
<evidence type="ECO:0000256" key="2">
    <source>
        <dbReference type="SAM" id="SignalP"/>
    </source>
</evidence>
<gene>
    <name evidence="3" type="ORF">DI598_12990</name>
</gene>
<reference evidence="3 4" key="1">
    <citation type="submission" date="2017-11" db="EMBL/GenBank/DDBJ databases">
        <title>Infants hospitalized years apart are colonized by the same room-sourced microbial strains.</title>
        <authorList>
            <person name="Brooks B."/>
            <person name="Olm M.R."/>
            <person name="Firek B.A."/>
            <person name="Baker R."/>
            <person name="Thomas B.C."/>
            <person name="Morowitz M.J."/>
            <person name="Banfield J.F."/>
        </authorList>
    </citation>
    <scope>NUCLEOTIDE SEQUENCE [LARGE SCALE GENOMIC DNA]</scope>
    <source>
        <strain evidence="3">S2_009_000_R2_76</strain>
    </source>
</reference>
<accession>A0A2W5EUT4</accession>
<protein>
    <recommendedName>
        <fullName evidence="5">Thioredoxin family protein</fullName>
    </recommendedName>
</protein>
<evidence type="ECO:0000313" key="3">
    <source>
        <dbReference type="EMBL" id="PZP45694.1"/>
    </source>
</evidence>
<dbReference type="Pfam" id="PF13899">
    <property type="entry name" value="Thioredoxin_7"/>
    <property type="match status" value="1"/>
</dbReference>
<evidence type="ECO:0000256" key="1">
    <source>
        <dbReference type="ARBA" id="ARBA00023284"/>
    </source>
</evidence>
<keyword evidence="1" id="KW-0676">Redox-active center</keyword>
<dbReference type="InterPro" id="IPR036249">
    <property type="entry name" value="Thioredoxin-like_sf"/>
</dbReference>
<name>A0A2W5EUT4_9SPHI</name>
<organism evidence="3 4">
    <name type="scientific">Pseudopedobacter saltans</name>
    <dbReference type="NCBI Taxonomy" id="151895"/>
    <lineage>
        <taxon>Bacteria</taxon>
        <taxon>Pseudomonadati</taxon>
        <taxon>Bacteroidota</taxon>
        <taxon>Sphingobacteriia</taxon>
        <taxon>Sphingobacteriales</taxon>
        <taxon>Sphingobacteriaceae</taxon>
        <taxon>Pseudopedobacter</taxon>
    </lineage>
</organism>
<dbReference type="InterPro" id="IPR017937">
    <property type="entry name" value="Thioredoxin_CS"/>
</dbReference>
<feature type="non-terminal residue" evidence="3">
    <location>
        <position position="185"/>
    </location>
</feature>
<evidence type="ECO:0000313" key="4">
    <source>
        <dbReference type="Proteomes" id="UP000249645"/>
    </source>
</evidence>
<sequence>MNLKKYFVLACLTVLFSSKIFAQKTVPNATIVQQQAVTAAQKEDKQVFLIFHASWCAWCHHLDSLLTKTTLAKTFNKHFVLTHVTILENKGPHKKDENPGGMDLFAQYGGSSNTGIPYWVILDKNGKYLANSRMKGADEDLTGVNGDNTGCPGEPQEVEYFINVLEKASHFSPKEIAEVKVVFEK</sequence>